<sequence length="242" mass="27507">MKPSWLSILWLCAVAAQADSVTLGVEDDWAPYAAKVGNEAHGFAVDLVRAAYEAVGVEVSLVALPYARCMAEARVGKLVGCFDAARNSLLEERYFWHRQPLFRARVQIYAPSHSRDSDLTLRQLEGRVVGVTNGYEYGEEFERNPRILRSVSNRDEHSFRKLLARRVDYVIAYEKVAEYLMAENAADFRGRFKPVGVVTEAGLYIAFSKKHPDAPHYLEKFNRGLDAIMRNGKYRQIEASWK</sequence>
<name>A0ABV8MYC2_9NEIS</name>
<comment type="caution">
    <text evidence="4">The sequence shown here is derived from an EMBL/GenBank/DDBJ whole genome shotgun (WGS) entry which is preliminary data.</text>
</comment>
<feature type="domain" description="Solute-binding protein family 3/N-terminal" evidence="3">
    <location>
        <begin position="22"/>
        <end position="241"/>
    </location>
</feature>
<evidence type="ECO:0000256" key="1">
    <source>
        <dbReference type="ARBA" id="ARBA00022729"/>
    </source>
</evidence>
<feature type="signal peptide" evidence="2">
    <location>
        <begin position="1"/>
        <end position="18"/>
    </location>
</feature>
<reference evidence="5" key="1">
    <citation type="journal article" date="2019" name="Int. J. Syst. Evol. Microbiol.">
        <title>The Global Catalogue of Microorganisms (GCM) 10K type strain sequencing project: providing services to taxonomists for standard genome sequencing and annotation.</title>
        <authorList>
            <consortium name="The Broad Institute Genomics Platform"/>
            <consortium name="The Broad Institute Genome Sequencing Center for Infectious Disease"/>
            <person name="Wu L."/>
            <person name="Ma J."/>
        </authorList>
    </citation>
    <scope>NUCLEOTIDE SEQUENCE [LARGE SCALE GENOMIC DNA]</scope>
    <source>
        <strain evidence="5">LMG 29894</strain>
    </source>
</reference>
<feature type="chain" id="PRO_5045849099" evidence="2">
    <location>
        <begin position="19"/>
        <end position="242"/>
    </location>
</feature>
<evidence type="ECO:0000259" key="3">
    <source>
        <dbReference type="Pfam" id="PF00497"/>
    </source>
</evidence>
<dbReference type="InterPro" id="IPR001638">
    <property type="entry name" value="Solute-binding_3/MltF_N"/>
</dbReference>
<dbReference type="RefSeq" id="WP_378168197.1">
    <property type="nucleotide sequence ID" value="NZ_JBHSBU010000002.1"/>
</dbReference>
<evidence type="ECO:0000313" key="5">
    <source>
        <dbReference type="Proteomes" id="UP001595791"/>
    </source>
</evidence>
<protein>
    <submittedName>
        <fullName evidence="4">Substrate-binding periplasmic protein</fullName>
    </submittedName>
</protein>
<keyword evidence="5" id="KW-1185">Reference proteome</keyword>
<dbReference type="Gene3D" id="3.40.190.10">
    <property type="entry name" value="Periplasmic binding protein-like II"/>
    <property type="match status" value="2"/>
</dbReference>
<dbReference type="SUPFAM" id="SSF53850">
    <property type="entry name" value="Periplasmic binding protein-like II"/>
    <property type="match status" value="1"/>
</dbReference>
<evidence type="ECO:0000313" key="4">
    <source>
        <dbReference type="EMBL" id="MFC4161737.1"/>
    </source>
</evidence>
<gene>
    <name evidence="4" type="ORF">ACFOW7_20585</name>
</gene>
<keyword evidence="1 2" id="KW-0732">Signal</keyword>
<accession>A0ABV8MYC2</accession>
<organism evidence="4 5">
    <name type="scientific">Chitinimonas lacunae</name>
    <dbReference type="NCBI Taxonomy" id="1963018"/>
    <lineage>
        <taxon>Bacteria</taxon>
        <taxon>Pseudomonadati</taxon>
        <taxon>Pseudomonadota</taxon>
        <taxon>Betaproteobacteria</taxon>
        <taxon>Neisseriales</taxon>
        <taxon>Chitinibacteraceae</taxon>
        <taxon>Chitinimonas</taxon>
    </lineage>
</organism>
<dbReference type="PANTHER" id="PTHR35936">
    <property type="entry name" value="MEMBRANE-BOUND LYTIC MUREIN TRANSGLYCOSYLASE F"/>
    <property type="match status" value="1"/>
</dbReference>
<dbReference type="PANTHER" id="PTHR35936:SF6">
    <property type="entry name" value="AMINO ACID ABC TRANSPORTER SUBSTRATE-BINDING PAAT FAMILY PROTEIN"/>
    <property type="match status" value="1"/>
</dbReference>
<dbReference type="Proteomes" id="UP001595791">
    <property type="component" value="Unassembled WGS sequence"/>
</dbReference>
<evidence type="ECO:0000256" key="2">
    <source>
        <dbReference type="SAM" id="SignalP"/>
    </source>
</evidence>
<dbReference type="Pfam" id="PF00497">
    <property type="entry name" value="SBP_bac_3"/>
    <property type="match status" value="1"/>
</dbReference>
<proteinExistence type="predicted"/>
<dbReference type="EMBL" id="JBHSBU010000002">
    <property type="protein sequence ID" value="MFC4161737.1"/>
    <property type="molecule type" value="Genomic_DNA"/>
</dbReference>